<evidence type="ECO:0000256" key="8">
    <source>
        <dbReference type="ARBA" id="ARBA00022660"/>
    </source>
</evidence>
<feature type="binding site" description="axial binding residue" evidence="20">
    <location>
        <position position="273"/>
    </location>
    <ligand>
        <name>heme c</name>
        <dbReference type="ChEBI" id="CHEBI:61717"/>
        <label>1</label>
    </ligand>
    <ligandPart>
        <name>Fe</name>
        <dbReference type="ChEBI" id="CHEBI:18248"/>
    </ligandPart>
</feature>
<dbReference type="GO" id="GO:0020037">
    <property type="term" value="F:heme binding"/>
    <property type="evidence" value="ECO:0007669"/>
    <property type="project" value="InterPro"/>
</dbReference>
<evidence type="ECO:0000256" key="12">
    <source>
        <dbReference type="ARBA" id="ARBA00022781"/>
    </source>
</evidence>
<feature type="binding site" description="covalent" evidence="21">
    <location>
        <position position="228"/>
    </location>
    <ligand>
        <name>heme c</name>
        <dbReference type="ChEBI" id="CHEBI:61717"/>
        <label>2</label>
    </ligand>
</feature>
<evidence type="ECO:0000256" key="21">
    <source>
        <dbReference type="PIRSR" id="PIRSR000006-2"/>
    </source>
</evidence>
<feature type="binding site" description="covalent" evidence="21">
    <location>
        <position position="231"/>
    </location>
    <ligand>
        <name>heme c</name>
        <dbReference type="ChEBI" id="CHEBI:61717"/>
        <label>2</label>
    </ligand>
</feature>
<dbReference type="Proteomes" id="UP000218896">
    <property type="component" value="Unassembled WGS sequence"/>
</dbReference>
<evidence type="ECO:0000313" key="24">
    <source>
        <dbReference type="EMBL" id="PAU81271.1"/>
    </source>
</evidence>
<keyword evidence="15 19" id="KW-0560">Oxidoreductase</keyword>
<evidence type="ECO:0000256" key="17">
    <source>
        <dbReference type="ARBA" id="ARBA00023065"/>
    </source>
</evidence>
<evidence type="ECO:0000256" key="3">
    <source>
        <dbReference type="ARBA" id="ARBA00006113"/>
    </source>
</evidence>
<gene>
    <name evidence="24" type="primary">ccoP</name>
    <name evidence="24" type="ORF">CK501_06885</name>
</gene>
<comment type="function">
    <text evidence="19">C-type cytochrome. Part of the cbb3-type cytochrome c oxidase complex.</text>
</comment>
<dbReference type="EMBL" id="NSKD01000002">
    <property type="protein sequence ID" value="PAU81271.1"/>
    <property type="molecule type" value="Genomic_DNA"/>
</dbReference>
<evidence type="ECO:0000313" key="25">
    <source>
        <dbReference type="Proteomes" id="UP000218896"/>
    </source>
</evidence>
<dbReference type="InterPro" id="IPR004678">
    <property type="entry name" value="Cyt_c_oxidase_cbb3_su3"/>
</dbReference>
<organism evidence="24 25">
    <name type="scientific">Halovibrio salipaludis</name>
    <dbReference type="NCBI Taxonomy" id="2032626"/>
    <lineage>
        <taxon>Bacteria</taxon>
        <taxon>Pseudomonadati</taxon>
        <taxon>Pseudomonadota</taxon>
        <taxon>Gammaproteobacteria</taxon>
        <taxon>Oceanospirillales</taxon>
        <taxon>Halomonadaceae</taxon>
        <taxon>Halovibrio</taxon>
    </lineage>
</organism>
<dbReference type="InterPro" id="IPR038414">
    <property type="entry name" value="CcoP_N_sf"/>
</dbReference>
<keyword evidence="8 19" id="KW-0679">Respiratory chain</keyword>
<protein>
    <recommendedName>
        <fullName evidence="19">Cbb3-type cytochrome c oxidase subunit</fullName>
    </recommendedName>
</protein>
<evidence type="ECO:0000256" key="16">
    <source>
        <dbReference type="ARBA" id="ARBA00023004"/>
    </source>
</evidence>
<dbReference type="PROSITE" id="PS51007">
    <property type="entry name" value="CYTC"/>
    <property type="match status" value="2"/>
</dbReference>
<dbReference type="UniPathway" id="UPA00705"/>
<name>A0A2A2F6T1_9GAMM</name>
<keyword evidence="13 19" id="KW-0249">Electron transport</keyword>
<keyword evidence="4 19" id="KW-0813">Transport</keyword>
<comment type="pathway">
    <text evidence="2 19">Energy metabolism; oxidative phosphorylation.</text>
</comment>
<keyword evidence="5 19" id="KW-1003">Cell membrane</keyword>
<feature type="domain" description="Cytochrome c" evidence="23">
    <location>
        <begin position="126"/>
        <end position="207"/>
    </location>
</feature>
<sequence length="305" mass="34201">MSSFWSIWISALILLVVFGCWWLLWIVRRNQPTDKVENRSVGHEVDGIEELDNPLPKWWYWMFIGLILFSLLYLALYPGLGNYQGLLGWSQTKAWEQEMERAREEYGPLFAQYAETDVPELARDGEAMQAAQRLFSNNCATCHGSAGRGGYGFPNLTDDDWIWGGSVDAIKHTLTNGRQANMPARGVNPNLSNDQLGDITEYVLSLNDRSGVDEAAAERGEPLFAQACSTCHGKDGTGNQSMGAPNLTNDTWLYGGDRDTIMETLQYGRNGHMPAQNQLSEDQIHLLTAYVYRLSGQHRNNEGAE</sequence>
<keyword evidence="7 19" id="KW-0349">Heme</keyword>
<evidence type="ECO:0000256" key="7">
    <source>
        <dbReference type="ARBA" id="ARBA00022617"/>
    </source>
</evidence>
<feature type="binding site" description="covalent" evidence="21">
    <location>
        <position position="139"/>
    </location>
    <ligand>
        <name>heme c</name>
        <dbReference type="ChEBI" id="CHEBI:61717"/>
        <label>1</label>
    </ligand>
</feature>
<evidence type="ECO:0000256" key="13">
    <source>
        <dbReference type="ARBA" id="ARBA00022982"/>
    </source>
</evidence>
<feature type="binding site" description="axial binding residue" evidence="20">
    <location>
        <position position="232"/>
    </location>
    <ligand>
        <name>heme c</name>
        <dbReference type="ChEBI" id="CHEBI:61717"/>
        <label>2</label>
    </ligand>
    <ligandPart>
        <name>Fe</name>
        <dbReference type="ChEBI" id="CHEBI:18248"/>
    </ligandPart>
</feature>
<dbReference type="SUPFAM" id="SSF46626">
    <property type="entry name" value="Cytochrome c"/>
    <property type="match status" value="2"/>
</dbReference>
<evidence type="ECO:0000256" key="22">
    <source>
        <dbReference type="SAM" id="Phobius"/>
    </source>
</evidence>
<dbReference type="RefSeq" id="WP_095616995.1">
    <property type="nucleotide sequence ID" value="NZ_NSKD01000002.1"/>
</dbReference>
<evidence type="ECO:0000256" key="10">
    <source>
        <dbReference type="ARBA" id="ARBA00022723"/>
    </source>
</evidence>
<dbReference type="PANTHER" id="PTHR33751:SF1">
    <property type="entry name" value="CBB3-TYPE CYTOCHROME C OXIDASE SUBUNIT FIXP"/>
    <property type="match status" value="1"/>
</dbReference>
<reference evidence="24 25" key="1">
    <citation type="submission" date="2017-08" db="EMBL/GenBank/DDBJ databases">
        <title>Halovibrio sewagensis sp. nov., isolated from wastewater of high salinity.</title>
        <authorList>
            <person name="Dong X."/>
            <person name="Zhang G."/>
        </authorList>
    </citation>
    <scope>NUCLEOTIDE SEQUENCE [LARGE SCALE GENOMIC DNA]</scope>
    <source>
        <strain evidence="24 25">YL5-2</strain>
    </source>
</reference>
<dbReference type="GO" id="GO:0006119">
    <property type="term" value="P:oxidative phosphorylation"/>
    <property type="evidence" value="ECO:0007669"/>
    <property type="project" value="UniProtKB-UniPathway"/>
</dbReference>
<keyword evidence="9 22" id="KW-0812">Transmembrane</keyword>
<dbReference type="Gene3D" id="1.10.760.10">
    <property type="entry name" value="Cytochrome c-like domain"/>
    <property type="match status" value="2"/>
</dbReference>
<dbReference type="GO" id="GO:1902600">
    <property type="term" value="P:proton transmembrane transport"/>
    <property type="evidence" value="ECO:0007669"/>
    <property type="project" value="UniProtKB-KW"/>
</dbReference>
<feature type="transmembrane region" description="Helical" evidence="22">
    <location>
        <begin position="7"/>
        <end position="27"/>
    </location>
</feature>
<feature type="binding site" description="axial binding residue" evidence="20">
    <location>
        <position position="182"/>
    </location>
    <ligand>
        <name>heme c</name>
        <dbReference type="ChEBI" id="CHEBI:61717"/>
        <label>2</label>
    </ligand>
    <ligandPart>
        <name>Fe</name>
        <dbReference type="ChEBI" id="CHEBI:18248"/>
    </ligandPart>
</feature>
<feature type="domain" description="Cytochrome c" evidence="23">
    <location>
        <begin position="215"/>
        <end position="295"/>
    </location>
</feature>
<dbReference type="GO" id="GO:0046872">
    <property type="term" value="F:metal ion binding"/>
    <property type="evidence" value="ECO:0007669"/>
    <property type="project" value="UniProtKB-KW"/>
</dbReference>
<evidence type="ECO:0000256" key="20">
    <source>
        <dbReference type="PIRSR" id="PIRSR000006-1"/>
    </source>
</evidence>
<dbReference type="InterPro" id="IPR009056">
    <property type="entry name" value="Cyt_c-like_dom"/>
</dbReference>
<dbReference type="PIRSF" id="PIRSF000006">
    <property type="entry name" value="Cbb3-Cox_fixP"/>
    <property type="match status" value="1"/>
</dbReference>
<comment type="subcellular location">
    <subcellularLocation>
        <location evidence="1 19">Cell inner membrane</location>
    </subcellularLocation>
</comment>
<evidence type="ECO:0000256" key="14">
    <source>
        <dbReference type="ARBA" id="ARBA00022989"/>
    </source>
</evidence>
<dbReference type="Gene3D" id="6.10.280.130">
    <property type="match status" value="1"/>
</dbReference>
<dbReference type="OrthoDB" id="9811281at2"/>
<evidence type="ECO:0000259" key="23">
    <source>
        <dbReference type="PROSITE" id="PS51007"/>
    </source>
</evidence>
<evidence type="ECO:0000256" key="15">
    <source>
        <dbReference type="ARBA" id="ARBA00023002"/>
    </source>
</evidence>
<evidence type="ECO:0000256" key="6">
    <source>
        <dbReference type="ARBA" id="ARBA00022519"/>
    </source>
</evidence>
<keyword evidence="25" id="KW-1185">Reference proteome</keyword>
<keyword evidence="12 19" id="KW-0375">Hydrogen ion transport</keyword>
<dbReference type="NCBIfam" id="TIGR00782">
    <property type="entry name" value="ccoP"/>
    <property type="match status" value="1"/>
</dbReference>
<accession>A0A2A2F6T1</accession>
<feature type="binding site" description="covalent" evidence="21">
    <location>
        <position position="142"/>
    </location>
    <ligand>
        <name>heme c</name>
        <dbReference type="ChEBI" id="CHEBI:61717"/>
        <label>1</label>
    </ligand>
</feature>
<feature type="binding site" description="axial binding residue" evidence="20">
    <location>
        <position position="143"/>
    </location>
    <ligand>
        <name>heme c</name>
        <dbReference type="ChEBI" id="CHEBI:61717"/>
        <label>1</label>
    </ligand>
    <ligandPart>
        <name>Fe</name>
        <dbReference type="ChEBI" id="CHEBI:18248"/>
    </ligandPart>
</feature>
<proteinExistence type="inferred from homology"/>
<keyword evidence="17 19" id="KW-0406">Ion transport</keyword>
<comment type="caution">
    <text evidence="24">The sequence shown here is derived from an EMBL/GenBank/DDBJ whole genome shotgun (WGS) entry which is preliminary data.</text>
</comment>
<dbReference type="AlphaFoldDB" id="A0A2A2F6T1"/>
<dbReference type="GO" id="GO:0009055">
    <property type="term" value="F:electron transfer activity"/>
    <property type="evidence" value="ECO:0007669"/>
    <property type="project" value="InterPro"/>
</dbReference>
<evidence type="ECO:0000256" key="5">
    <source>
        <dbReference type="ARBA" id="ARBA00022475"/>
    </source>
</evidence>
<comment type="subunit">
    <text evidence="19">Component of the cbb3-type cytochrome c oxidase.</text>
</comment>
<comment type="similarity">
    <text evidence="3 19">Belongs to the CcoP / FixP family.</text>
</comment>
<evidence type="ECO:0000256" key="18">
    <source>
        <dbReference type="ARBA" id="ARBA00023136"/>
    </source>
</evidence>
<evidence type="ECO:0000256" key="4">
    <source>
        <dbReference type="ARBA" id="ARBA00022448"/>
    </source>
</evidence>
<feature type="transmembrane region" description="Helical" evidence="22">
    <location>
        <begin position="58"/>
        <end position="77"/>
    </location>
</feature>
<dbReference type="GO" id="GO:0016491">
    <property type="term" value="F:oxidoreductase activity"/>
    <property type="evidence" value="ECO:0007669"/>
    <property type="project" value="UniProtKB-KW"/>
</dbReference>
<evidence type="ECO:0000256" key="1">
    <source>
        <dbReference type="ARBA" id="ARBA00004533"/>
    </source>
</evidence>
<evidence type="ECO:0000256" key="9">
    <source>
        <dbReference type="ARBA" id="ARBA00022692"/>
    </source>
</evidence>
<dbReference type="Pfam" id="PF13442">
    <property type="entry name" value="Cytochrome_CBB3"/>
    <property type="match status" value="2"/>
</dbReference>
<dbReference type="PANTHER" id="PTHR33751">
    <property type="entry name" value="CBB3-TYPE CYTOCHROME C OXIDASE SUBUNIT FIXP"/>
    <property type="match status" value="1"/>
</dbReference>
<keyword evidence="11" id="KW-0677">Repeat</keyword>
<dbReference type="InterPro" id="IPR032858">
    <property type="entry name" value="CcoP_N"/>
</dbReference>
<dbReference type="GO" id="GO:0005886">
    <property type="term" value="C:plasma membrane"/>
    <property type="evidence" value="ECO:0007669"/>
    <property type="project" value="UniProtKB-SubCell"/>
</dbReference>
<evidence type="ECO:0000256" key="2">
    <source>
        <dbReference type="ARBA" id="ARBA00004673"/>
    </source>
</evidence>
<keyword evidence="18 19" id="KW-0472">Membrane</keyword>
<evidence type="ECO:0000256" key="19">
    <source>
        <dbReference type="PIRNR" id="PIRNR000006"/>
    </source>
</evidence>
<keyword evidence="14 22" id="KW-1133">Transmembrane helix</keyword>
<dbReference type="InterPro" id="IPR036909">
    <property type="entry name" value="Cyt_c-like_dom_sf"/>
</dbReference>
<dbReference type="InterPro" id="IPR050597">
    <property type="entry name" value="Cytochrome_c_Oxidase_Subunit"/>
</dbReference>
<keyword evidence="16 19" id="KW-0408">Iron</keyword>
<evidence type="ECO:0000256" key="11">
    <source>
        <dbReference type="ARBA" id="ARBA00022737"/>
    </source>
</evidence>
<dbReference type="Pfam" id="PF14715">
    <property type="entry name" value="FixP_N"/>
    <property type="match status" value="1"/>
</dbReference>
<keyword evidence="10 19" id="KW-0479">Metal-binding</keyword>
<comment type="cofactor">
    <cofactor evidence="19 21">
        <name>heme c</name>
        <dbReference type="ChEBI" id="CHEBI:61717"/>
    </cofactor>
    <text evidence="19 21">Binds 2 heme C groups per subunit.</text>
</comment>
<keyword evidence="6 19" id="KW-0997">Cell inner membrane</keyword>